<evidence type="ECO:0000313" key="2">
    <source>
        <dbReference type="EMBL" id="QXI54653.1"/>
    </source>
</evidence>
<accession>A0ABX8QHA1</accession>
<gene>
    <name evidence="2" type="ORF">KSS97_06850</name>
</gene>
<reference evidence="2 3" key="1">
    <citation type="journal article" date="2021" name="Microorganisms">
        <title>The Ever-Expanding Pseudomonas Genus: Description of 43 New Species and Partition of the Pseudomonas putida Group.</title>
        <authorList>
            <person name="Girard L."/>
            <person name="Lood C."/>
            <person name="Hofte M."/>
            <person name="Vandamme P."/>
            <person name="Rokni-Zadeh H."/>
            <person name="van Noort V."/>
            <person name="Lavigne R."/>
            <person name="De Mot R."/>
        </authorList>
    </citation>
    <scope>NUCLEOTIDE SEQUENCE [LARGE SCALE GENOMIC DNA]</scope>
    <source>
        <strain evidence="2 3">SWRI17</strain>
    </source>
</reference>
<proteinExistence type="predicted"/>
<sequence length="119" mass="13410">MYKGRRIERHQLPYFLQVFNGTNQNPIGFLGNVSENGLMLISHLPLMVGANFDLCLKLPVDEGPQQHILLRANCLWCHEDVTPQHFDAGFSLLQASPEYGVLVNALRQYFSFHPVSASA</sequence>
<name>A0ABX8QHA1_PSECO</name>
<dbReference type="EMBL" id="CP077080">
    <property type="protein sequence ID" value="QXI54653.1"/>
    <property type="molecule type" value="Genomic_DNA"/>
</dbReference>
<dbReference type="InterPro" id="IPR009875">
    <property type="entry name" value="PilZ_domain"/>
</dbReference>
<dbReference type="Proteomes" id="UP000824066">
    <property type="component" value="Chromosome"/>
</dbReference>
<feature type="domain" description="PilZ" evidence="1">
    <location>
        <begin position="5"/>
        <end position="99"/>
    </location>
</feature>
<dbReference type="Pfam" id="PF07238">
    <property type="entry name" value="PilZ"/>
    <property type="match status" value="1"/>
</dbReference>
<evidence type="ECO:0000313" key="3">
    <source>
        <dbReference type="Proteomes" id="UP000824066"/>
    </source>
</evidence>
<keyword evidence="3" id="KW-1185">Reference proteome</keyword>
<dbReference type="RefSeq" id="WP_217861357.1">
    <property type="nucleotide sequence ID" value="NZ_CP077080.1"/>
</dbReference>
<protein>
    <submittedName>
        <fullName evidence="2">PilZ domain-containing protein</fullName>
    </submittedName>
</protein>
<evidence type="ECO:0000259" key="1">
    <source>
        <dbReference type="Pfam" id="PF07238"/>
    </source>
</evidence>
<organism evidence="2 3">
    <name type="scientific">Pseudomonas canavaninivorans</name>
    <dbReference type="NCBI Taxonomy" id="2842348"/>
    <lineage>
        <taxon>Bacteria</taxon>
        <taxon>Pseudomonadati</taxon>
        <taxon>Pseudomonadota</taxon>
        <taxon>Gammaproteobacteria</taxon>
        <taxon>Pseudomonadales</taxon>
        <taxon>Pseudomonadaceae</taxon>
        <taxon>Pseudomonas</taxon>
    </lineage>
</organism>